<comment type="caution">
    <text evidence="1">The sequence shown here is derived from an EMBL/GenBank/DDBJ whole genome shotgun (WGS) entry which is preliminary data.</text>
</comment>
<evidence type="ECO:0000313" key="2">
    <source>
        <dbReference type="Proteomes" id="UP001465426"/>
    </source>
</evidence>
<proteinExistence type="predicted"/>
<sequence length="60" mass="6937">MALSRINVENVCELLDTIDLLKIKLLKYGIEKGLNDPNTIRISELLDTYIVMYQKKIAQK</sequence>
<dbReference type="Pfam" id="PF09388">
    <property type="entry name" value="SpoOE-like"/>
    <property type="match status" value="1"/>
</dbReference>
<protein>
    <submittedName>
        <fullName evidence="1">Aspartyl-phosphate phosphatase Spo0E family protein</fullName>
    </submittedName>
</protein>
<dbReference type="SUPFAM" id="SSF140500">
    <property type="entry name" value="BAS1536-like"/>
    <property type="match status" value="1"/>
</dbReference>
<dbReference type="InterPro" id="IPR018540">
    <property type="entry name" value="Spo0E-like"/>
</dbReference>
<dbReference type="InterPro" id="IPR036638">
    <property type="entry name" value="HLH_DNA-bd_sf"/>
</dbReference>
<dbReference type="RefSeq" id="WP_251628637.1">
    <property type="nucleotide sequence ID" value="NZ_JBBMFN010000044.1"/>
</dbReference>
<organism evidence="1 2">
    <name type="scientific">Niallia hominis</name>
    <dbReference type="NCBI Taxonomy" id="3133173"/>
    <lineage>
        <taxon>Bacteria</taxon>
        <taxon>Bacillati</taxon>
        <taxon>Bacillota</taxon>
        <taxon>Bacilli</taxon>
        <taxon>Bacillales</taxon>
        <taxon>Bacillaceae</taxon>
        <taxon>Niallia</taxon>
    </lineage>
</organism>
<dbReference type="EMBL" id="JBBMFN010000044">
    <property type="protein sequence ID" value="MEQ2467197.1"/>
    <property type="molecule type" value="Genomic_DNA"/>
</dbReference>
<reference evidence="1 2" key="1">
    <citation type="submission" date="2024-03" db="EMBL/GenBank/DDBJ databases">
        <title>Human intestinal bacterial collection.</title>
        <authorList>
            <person name="Pauvert C."/>
            <person name="Hitch T.C.A."/>
            <person name="Clavel T."/>
        </authorList>
    </citation>
    <scope>NUCLEOTIDE SEQUENCE [LARGE SCALE GENOMIC DNA]</scope>
    <source>
        <strain evidence="1 2">CLA-SR-H024</strain>
    </source>
</reference>
<dbReference type="InterPro" id="IPR037208">
    <property type="entry name" value="Spo0E-like_sf"/>
</dbReference>
<evidence type="ECO:0000313" key="1">
    <source>
        <dbReference type="EMBL" id="MEQ2467197.1"/>
    </source>
</evidence>
<keyword evidence="2" id="KW-1185">Reference proteome</keyword>
<dbReference type="Proteomes" id="UP001465426">
    <property type="component" value="Unassembled WGS sequence"/>
</dbReference>
<gene>
    <name evidence="1" type="ORF">WMO63_16195</name>
</gene>
<accession>A0ABV1F1F3</accession>
<dbReference type="Gene3D" id="4.10.280.10">
    <property type="entry name" value="Helix-loop-helix DNA-binding domain"/>
    <property type="match status" value="1"/>
</dbReference>
<name>A0ABV1F1F3_9BACI</name>